<accession>A0A1I6RPF8</accession>
<dbReference type="Pfam" id="PF13489">
    <property type="entry name" value="Methyltransf_23"/>
    <property type="match status" value="1"/>
</dbReference>
<dbReference type="PANTHER" id="PTHR43179:SF7">
    <property type="entry name" value="RHAMNOSYLTRANSFERASE WBBL"/>
    <property type="match status" value="1"/>
</dbReference>
<protein>
    <submittedName>
        <fullName evidence="2">Glycosyltransferase, GT2 family</fullName>
    </submittedName>
</protein>
<dbReference type="Gene3D" id="3.40.50.150">
    <property type="entry name" value="Vaccinia Virus protein VP39"/>
    <property type="match status" value="1"/>
</dbReference>
<dbReference type="InterPro" id="IPR029044">
    <property type="entry name" value="Nucleotide-diphossugar_trans"/>
</dbReference>
<evidence type="ECO:0000259" key="1">
    <source>
        <dbReference type="Pfam" id="PF00535"/>
    </source>
</evidence>
<dbReference type="AlphaFoldDB" id="A0A1I6RPF8"/>
<dbReference type="OrthoDB" id="8936324at2"/>
<dbReference type="InterPro" id="IPR011990">
    <property type="entry name" value="TPR-like_helical_dom_sf"/>
</dbReference>
<evidence type="ECO:0000313" key="3">
    <source>
        <dbReference type="Proteomes" id="UP000198660"/>
    </source>
</evidence>
<gene>
    <name evidence="2" type="ORF">SAMN05444972_105266</name>
</gene>
<keyword evidence="3" id="KW-1185">Reference proteome</keyword>
<proteinExistence type="predicted"/>
<dbReference type="GO" id="GO:0016740">
    <property type="term" value="F:transferase activity"/>
    <property type="evidence" value="ECO:0007669"/>
    <property type="project" value="UniProtKB-KW"/>
</dbReference>
<dbReference type="Pfam" id="PF14559">
    <property type="entry name" value="TPR_19"/>
    <property type="match status" value="1"/>
</dbReference>
<dbReference type="RefSeq" id="WP_091836614.1">
    <property type="nucleotide sequence ID" value="NZ_FPAA01000005.1"/>
</dbReference>
<dbReference type="InterPro" id="IPR001173">
    <property type="entry name" value="Glyco_trans_2-like"/>
</dbReference>
<dbReference type="PANTHER" id="PTHR43179">
    <property type="entry name" value="RHAMNOSYLTRANSFERASE WBBL"/>
    <property type="match status" value="1"/>
</dbReference>
<dbReference type="SUPFAM" id="SSF48452">
    <property type="entry name" value="TPR-like"/>
    <property type="match status" value="1"/>
</dbReference>
<dbReference type="SMART" id="SM00028">
    <property type="entry name" value="TPR"/>
    <property type="match status" value="2"/>
</dbReference>
<dbReference type="CDD" id="cd04186">
    <property type="entry name" value="GT_2_like_c"/>
    <property type="match status" value="1"/>
</dbReference>
<dbReference type="InterPro" id="IPR019734">
    <property type="entry name" value="TPR_rpt"/>
</dbReference>
<name>A0A1I6RPF8_9BACL</name>
<feature type="domain" description="Glycosyltransferase 2-like" evidence="1">
    <location>
        <begin position="5"/>
        <end position="172"/>
    </location>
</feature>
<evidence type="ECO:0000313" key="2">
    <source>
        <dbReference type="EMBL" id="SFS66623.1"/>
    </source>
</evidence>
<organism evidence="2 3">
    <name type="scientific">Marininema halotolerans</name>
    <dbReference type="NCBI Taxonomy" id="1155944"/>
    <lineage>
        <taxon>Bacteria</taxon>
        <taxon>Bacillati</taxon>
        <taxon>Bacillota</taxon>
        <taxon>Bacilli</taxon>
        <taxon>Bacillales</taxon>
        <taxon>Thermoactinomycetaceae</taxon>
        <taxon>Marininema</taxon>
    </lineage>
</organism>
<dbReference type="SUPFAM" id="SSF53335">
    <property type="entry name" value="S-adenosyl-L-methionine-dependent methyltransferases"/>
    <property type="match status" value="1"/>
</dbReference>
<dbReference type="Proteomes" id="UP000198660">
    <property type="component" value="Unassembled WGS sequence"/>
</dbReference>
<dbReference type="SUPFAM" id="SSF53448">
    <property type="entry name" value="Nucleotide-diphospho-sugar transferases"/>
    <property type="match status" value="1"/>
</dbReference>
<dbReference type="InterPro" id="IPR029063">
    <property type="entry name" value="SAM-dependent_MTases_sf"/>
</dbReference>
<dbReference type="Gene3D" id="3.90.550.10">
    <property type="entry name" value="Spore Coat Polysaccharide Biosynthesis Protein SpsA, Chain A"/>
    <property type="match status" value="1"/>
</dbReference>
<sequence>MTITSIIIPVQNQLSYTKQCIESIRAYTKEGTYELIVIDNGSEDVTMQWLQAQQDLILIRNHENKGFPKACNQGIHAAKGERILFLNNDTVVTSRWLEQLVCSLESAPNIGAVGPVTNHASYGTAISVPYNDIKGLPAFADQYNRSDPTRWEERAKLIGYCLLTRREVLKEVGEFDERFTPGNFEDDDWCFRARLLGYRLILCQDTFIHHHGSVSFGREEQRFAELLEKNRQVFEQKWGVDPSILFHVKTESLDWLNLTGKGEQRVLDLRCGSGATLLTIKHHLPSVSCFGVEPHRDAAKAATHVGNVMNQEVDAPIPWPKEYFDTILLGDSLGHVENPAEWLQRMKHHLKRGGIMAATLPNLCHYGVLSQLLQGLWVEGPRHRFTLQSLHTLFQSQGLEKVMIRGLTLPQSSEEEEQWIDRLATLTSPAMKEQYLCFQYQVRAVREEAAYVRHLKFLIRRIENHLDEEASLQEVLRQVTSQGISIQEVIAIIHMDMIDKVEMLHRIAQGCYEQGMMDEAISLMENAESLAPDHSDTLYNLALLWQQRHQPTKALAYLERIKKMDESTQQLMARVRKAVTDESL</sequence>
<dbReference type="CDD" id="cd02440">
    <property type="entry name" value="AdoMet_MTases"/>
    <property type="match status" value="1"/>
</dbReference>
<dbReference type="EMBL" id="FPAA01000005">
    <property type="protein sequence ID" value="SFS66623.1"/>
    <property type="molecule type" value="Genomic_DNA"/>
</dbReference>
<dbReference type="Pfam" id="PF00535">
    <property type="entry name" value="Glycos_transf_2"/>
    <property type="match status" value="1"/>
</dbReference>
<keyword evidence="2" id="KW-0808">Transferase</keyword>
<dbReference type="Gene3D" id="1.25.40.10">
    <property type="entry name" value="Tetratricopeptide repeat domain"/>
    <property type="match status" value="1"/>
</dbReference>
<reference evidence="3" key="1">
    <citation type="submission" date="2016-10" db="EMBL/GenBank/DDBJ databases">
        <authorList>
            <person name="Varghese N."/>
            <person name="Submissions S."/>
        </authorList>
    </citation>
    <scope>NUCLEOTIDE SEQUENCE [LARGE SCALE GENOMIC DNA]</scope>
    <source>
        <strain evidence="3">DSM 45789</strain>
    </source>
</reference>